<protein>
    <recommendedName>
        <fullName evidence="2">Nucleoside phosphorylase domain-containing protein</fullName>
    </recommendedName>
</protein>
<dbReference type="EMBL" id="CALNXK010000143">
    <property type="protein sequence ID" value="CAH3168127.1"/>
    <property type="molecule type" value="Genomic_DNA"/>
</dbReference>
<gene>
    <name evidence="3" type="ORF">PLOB_00009038</name>
</gene>
<dbReference type="SUPFAM" id="SSF52540">
    <property type="entry name" value="P-loop containing nucleoside triphosphate hydrolases"/>
    <property type="match status" value="1"/>
</dbReference>
<sequence length="800" mass="88975">MEVSETSNSNPPVIDFTELPARKLLLMEELPNKTIPWSDVELPVDALLVTGKDDEFLSCVSYLNPGFYKSFHRDVGLLYFGKIGEQGNSMEIALMKMPPGSLFLFMNAVYVLMPKVVFGVGCCGGLSEVKVKLGDVVISPKSRQWTFVKTESGIQGRGFDLRLDQGPPGGQLARLILWASDDWRPPLNYGDEMEVRVIKNGAMLSGPEIVDSEERHAALIARFPDAVVMDMESGGLFAAARDLDIEVVAIKGVSDFADGRKSTTGSWRLFSSVMAASLTAHILSNATFFKMLPHYRGKLVPVPAEIRARGLEAELAFQRALQRNEKVNVCRGRVMIVGQERAGKTCLKKSLLGMPFNKEEESTVGIEVDPSKFEVNVDQVINWRPIKDEKLKSDFRKQMAKLIAKEMTKNEADQSVTNSEENNKDVFDDDKPNESETLSTAPTSTADVKLKEHGSGDDIEKNSSTSSADQDIPPVDISAAALLSEDGMGLLIQYLRRRKFEDKIKAEEFVINLWDFAGQHVYYASHPVFLSPRAVYILVYNLSKSLSAKAEPWVRQGATKRRLHNPNDETNLDNLLAWLVSVHGIRGADVGDDVKDADHQAKEKPGYLRPPVLIVGTHADQPFEDLEIMGECIENGISGKKYQQQVERPFFYVDNTKSKSDEGVKKLKNKIMTLFKKGSCKAETELPLSLQDWQFAICPLVLMVTFFLHATQERDFVAVCTPMIFADILACDRDSMSVATAANVWVNAGISSNSKCSDLGVFRYLVPYDSLILRFLSLYVFSSVSVLQCSCQRITLIEVV</sequence>
<feature type="region of interest" description="Disordered" evidence="1">
    <location>
        <begin position="406"/>
        <end position="472"/>
    </location>
</feature>
<evidence type="ECO:0000259" key="2">
    <source>
        <dbReference type="Pfam" id="PF01048"/>
    </source>
</evidence>
<dbReference type="InterPro" id="IPR027417">
    <property type="entry name" value="P-loop_NTPase"/>
</dbReference>
<reference evidence="3 4" key="1">
    <citation type="submission" date="2022-05" db="EMBL/GenBank/DDBJ databases">
        <authorList>
            <consortium name="Genoscope - CEA"/>
            <person name="William W."/>
        </authorList>
    </citation>
    <scope>NUCLEOTIDE SEQUENCE [LARGE SCALE GENOMIC DNA]</scope>
</reference>
<organism evidence="3 4">
    <name type="scientific">Porites lobata</name>
    <dbReference type="NCBI Taxonomy" id="104759"/>
    <lineage>
        <taxon>Eukaryota</taxon>
        <taxon>Metazoa</taxon>
        <taxon>Cnidaria</taxon>
        <taxon>Anthozoa</taxon>
        <taxon>Hexacorallia</taxon>
        <taxon>Scleractinia</taxon>
        <taxon>Fungiina</taxon>
        <taxon>Poritidae</taxon>
        <taxon>Porites</taxon>
    </lineage>
</organism>
<dbReference type="Pfam" id="PF08477">
    <property type="entry name" value="Roc"/>
    <property type="match status" value="1"/>
</dbReference>
<accession>A0ABN8QP32</accession>
<proteinExistence type="predicted"/>
<feature type="domain" description="Nucleoside phosphorylase" evidence="2">
    <location>
        <begin position="74"/>
        <end position="263"/>
    </location>
</feature>
<dbReference type="PANTHER" id="PTHR47508:SF1">
    <property type="entry name" value="NON-SPECIFIC SERINE_THREONINE PROTEIN KINASE"/>
    <property type="match status" value="1"/>
</dbReference>
<dbReference type="Proteomes" id="UP001159405">
    <property type="component" value="Unassembled WGS sequence"/>
</dbReference>
<name>A0ABN8QP32_9CNID</name>
<feature type="compositionally biased region" description="Basic and acidic residues" evidence="1">
    <location>
        <begin position="421"/>
        <end position="434"/>
    </location>
</feature>
<dbReference type="SUPFAM" id="SSF53167">
    <property type="entry name" value="Purine and uridine phosphorylases"/>
    <property type="match status" value="1"/>
</dbReference>
<dbReference type="Gene3D" id="3.40.50.1580">
    <property type="entry name" value="Nucleoside phosphorylase domain"/>
    <property type="match status" value="1"/>
</dbReference>
<comment type="caution">
    <text evidence="3">The sequence shown here is derived from an EMBL/GenBank/DDBJ whole genome shotgun (WGS) entry which is preliminary data.</text>
</comment>
<evidence type="ECO:0000256" key="1">
    <source>
        <dbReference type="SAM" id="MobiDB-lite"/>
    </source>
</evidence>
<feature type="compositionally biased region" description="Basic and acidic residues" evidence="1">
    <location>
        <begin position="448"/>
        <end position="461"/>
    </location>
</feature>
<dbReference type="PANTHER" id="PTHR47508">
    <property type="entry name" value="SAM DOMAIN-CONTAINING PROTEIN-RELATED"/>
    <property type="match status" value="1"/>
</dbReference>
<dbReference type="InterPro" id="IPR035994">
    <property type="entry name" value="Nucleoside_phosphorylase_sf"/>
</dbReference>
<evidence type="ECO:0000313" key="3">
    <source>
        <dbReference type="EMBL" id="CAH3168127.1"/>
    </source>
</evidence>
<keyword evidence="4" id="KW-1185">Reference proteome</keyword>
<dbReference type="InterPro" id="IPR000845">
    <property type="entry name" value="Nucleoside_phosphorylase_d"/>
</dbReference>
<evidence type="ECO:0000313" key="4">
    <source>
        <dbReference type="Proteomes" id="UP001159405"/>
    </source>
</evidence>
<feature type="compositionally biased region" description="Polar residues" evidence="1">
    <location>
        <begin position="435"/>
        <end position="446"/>
    </location>
</feature>
<dbReference type="Gene3D" id="3.40.50.300">
    <property type="entry name" value="P-loop containing nucleotide triphosphate hydrolases"/>
    <property type="match status" value="1"/>
</dbReference>
<dbReference type="Pfam" id="PF01048">
    <property type="entry name" value="PNP_UDP_1"/>
    <property type="match status" value="1"/>
</dbReference>